<evidence type="ECO:0000256" key="1">
    <source>
        <dbReference type="SAM" id="MobiDB-lite"/>
    </source>
</evidence>
<comment type="caution">
    <text evidence="2">The sequence shown here is derived from an EMBL/GenBank/DDBJ whole genome shotgun (WGS) entry which is preliminary data.</text>
</comment>
<feature type="region of interest" description="Disordered" evidence="1">
    <location>
        <begin position="1"/>
        <end position="23"/>
    </location>
</feature>
<dbReference type="AlphaFoldDB" id="A0A5B2TGL4"/>
<proteinExistence type="predicted"/>
<dbReference type="OrthoDB" id="8455641at2"/>
<gene>
    <name evidence="2" type="ORF">F0Q34_08740</name>
</gene>
<evidence type="ECO:0000313" key="2">
    <source>
        <dbReference type="EMBL" id="KAA2213329.1"/>
    </source>
</evidence>
<accession>A0A5B2TGL4</accession>
<dbReference type="EMBL" id="VUKA01000003">
    <property type="protein sequence ID" value="KAA2213329.1"/>
    <property type="molecule type" value="Genomic_DNA"/>
</dbReference>
<evidence type="ECO:0000313" key="3">
    <source>
        <dbReference type="Proteomes" id="UP000322110"/>
    </source>
</evidence>
<keyword evidence="3" id="KW-1185">Reference proteome</keyword>
<protein>
    <submittedName>
        <fullName evidence="2">Uncharacterized protein</fullName>
    </submittedName>
</protein>
<dbReference type="Proteomes" id="UP000322110">
    <property type="component" value="Unassembled WGS sequence"/>
</dbReference>
<dbReference type="RefSeq" id="WP_149811833.1">
    <property type="nucleotide sequence ID" value="NZ_VUKA01000003.1"/>
</dbReference>
<reference evidence="2 3" key="1">
    <citation type="journal article" date="2015" name="Int. J. Syst. Evol. Microbiol.">
        <title>Roseomonas oryzae sp. nov., isolated from paddy rhizosphere soil.</title>
        <authorList>
            <person name="Ramaprasad E.V."/>
            <person name="Sasikala Ch."/>
            <person name="Ramana Ch.V."/>
        </authorList>
    </citation>
    <scope>NUCLEOTIDE SEQUENCE [LARGE SCALE GENOMIC DNA]</scope>
    <source>
        <strain evidence="2 3">KCTC 42542</strain>
    </source>
</reference>
<name>A0A5B2TGL4_9PROT</name>
<sequence>MQPHGFAVGQSVELSPGKYDSNVPRGTYTVLRLLPNDGADREYRVRFQQDGHERVVRESQLRSGPAPFFR</sequence>
<organism evidence="2 3">
    <name type="scientific">Teichococcus oryzae</name>
    <dbReference type="NCBI Taxonomy" id="1608942"/>
    <lineage>
        <taxon>Bacteria</taxon>
        <taxon>Pseudomonadati</taxon>
        <taxon>Pseudomonadota</taxon>
        <taxon>Alphaproteobacteria</taxon>
        <taxon>Acetobacterales</taxon>
        <taxon>Roseomonadaceae</taxon>
        <taxon>Roseomonas</taxon>
    </lineage>
</organism>